<keyword evidence="4" id="KW-0805">Transcription regulation</keyword>
<sequence length="301" mass="34157">MALRVNTIAAQFSSRLPLGPLGISWIGVRFKSTAPTKEKRAKELAAAQPPEHHGEKIWMFSHILEGMTVYSHRPVLKANKALRQISFTGKKLKPSKFRKDYWRPFAMIQFPEGFGEVGRSVYQRLAECKKLHELWWGDDKFYDKDGKPLTKHERGAKINDLKTSTIADVAAVLGGLGKGNKIWMPMSKNYRILANLDAADKNNLKTEDDGIVKARVKVQVWWVDDKDRNFASSWPPNVTHYRFDEAAIEEMTSENEENIKQEGEEVKEGQDQEGVEKKATDSEAPGEKPASQQETSQKKDT</sequence>
<dbReference type="GO" id="GO:0005840">
    <property type="term" value="C:ribosome"/>
    <property type="evidence" value="ECO:0007669"/>
    <property type="project" value="UniProtKB-KW"/>
</dbReference>
<evidence type="ECO:0000256" key="1">
    <source>
        <dbReference type="ARBA" id="ARBA00004173"/>
    </source>
</evidence>
<evidence type="ECO:0000256" key="2">
    <source>
        <dbReference type="ARBA" id="ARBA00010741"/>
    </source>
</evidence>
<dbReference type="GO" id="GO:0005739">
    <property type="term" value="C:mitochondrion"/>
    <property type="evidence" value="ECO:0007669"/>
    <property type="project" value="UniProtKB-SubCell"/>
</dbReference>
<evidence type="ECO:0000256" key="8">
    <source>
        <dbReference type="ARBA" id="ARBA00035185"/>
    </source>
</evidence>
<dbReference type="GO" id="GO:0003735">
    <property type="term" value="F:structural constituent of ribosome"/>
    <property type="evidence" value="ECO:0007669"/>
    <property type="project" value="TreeGrafter"/>
</dbReference>
<dbReference type="AlphaFoldDB" id="A0AAX6MD51"/>
<evidence type="ECO:0000313" key="10">
    <source>
        <dbReference type="EMBL" id="KAK6950122.1"/>
    </source>
</evidence>
<evidence type="ECO:0000256" key="5">
    <source>
        <dbReference type="ARBA" id="ARBA00023128"/>
    </source>
</evidence>
<dbReference type="EMBL" id="JBANMG010000008">
    <property type="protein sequence ID" value="KAK6950122.1"/>
    <property type="molecule type" value="Genomic_DNA"/>
</dbReference>
<organism evidence="10 11">
    <name type="scientific">Daldinia eschscholtzii</name>
    <dbReference type="NCBI Taxonomy" id="292717"/>
    <lineage>
        <taxon>Eukaryota</taxon>
        <taxon>Fungi</taxon>
        <taxon>Dikarya</taxon>
        <taxon>Ascomycota</taxon>
        <taxon>Pezizomycotina</taxon>
        <taxon>Sordariomycetes</taxon>
        <taxon>Xylariomycetidae</taxon>
        <taxon>Xylariales</taxon>
        <taxon>Hypoxylaceae</taxon>
        <taxon>Daldinia</taxon>
    </lineage>
</organism>
<keyword evidence="7" id="KW-0687">Ribonucleoprotein</keyword>
<comment type="subcellular location">
    <subcellularLocation>
        <location evidence="1">Mitochondrion</location>
    </subcellularLocation>
</comment>
<dbReference type="GO" id="GO:0003697">
    <property type="term" value="F:single-stranded DNA binding"/>
    <property type="evidence" value="ECO:0007669"/>
    <property type="project" value="InterPro"/>
</dbReference>
<comment type="similarity">
    <text evidence="2">Belongs to the mitochondrion-specific ribosomal protein mL67 family.</text>
</comment>
<dbReference type="InterPro" id="IPR024629">
    <property type="entry name" value="Ribosomal_mL67"/>
</dbReference>
<keyword evidence="3" id="KW-0689">Ribosomal protein</keyword>
<evidence type="ECO:0000256" key="7">
    <source>
        <dbReference type="ARBA" id="ARBA00023274"/>
    </source>
</evidence>
<evidence type="ECO:0000313" key="11">
    <source>
        <dbReference type="Proteomes" id="UP001369815"/>
    </source>
</evidence>
<dbReference type="PANTHER" id="PTHR28184:SF1">
    <property type="entry name" value="LARGE RIBOSOMAL SUBUNIT PROTEIN ML67"/>
    <property type="match status" value="1"/>
</dbReference>
<accession>A0AAX6MD51</accession>
<keyword evidence="11" id="KW-1185">Reference proteome</keyword>
<name>A0AAX6MD51_9PEZI</name>
<evidence type="ECO:0000256" key="6">
    <source>
        <dbReference type="ARBA" id="ARBA00023163"/>
    </source>
</evidence>
<feature type="region of interest" description="Disordered" evidence="9">
    <location>
        <begin position="250"/>
        <end position="301"/>
    </location>
</feature>
<reference evidence="10 11" key="1">
    <citation type="journal article" date="2024" name="Front Chem Biol">
        <title>Unveiling the potential of Daldinia eschscholtzii MFLUCC 19-0629 through bioactivity and bioinformatics studies for enhanced sustainable agriculture production.</title>
        <authorList>
            <person name="Brooks S."/>
            <person name="Weaver J.A."/>
            <person name="Klomchit A."/>
            <person name="Alharthi S.A."/>
            <person name="Onlamun T."/>
            <person name="Nurani R."/>
            <person name="Vong T.K."/>
            <person name="Alberti F."/>
            <person name="Greco C."/>
        </authorList>
    </citation>
    <scope>NUCLEOTIDE SEQUENCE [LARGE SCALE GENOMIC DNA]</scope>
    <source>
        <strain evidence="10">MFLUCC 19-0629</strain>
    </source>
</reference>
<evidence type="ECO:0000256" key="3">
    <source>
        <dbReference type="ARBA" id="ARBA00022980"/>
    </source>
</evidence>
<gene>
    <name evidence="10" type="ORF">Daesc_008448</name>
</gene>
<proteinExistence type="inferred from homology"/>
<dbReference type="GO" id="GO:0000150">
    <property type="term" value="F:DNA strand exchange activity"/>
    <property type="evidence" value="ECO:0007669"/>
    <property type="project" value="InterPro"/>
</dbReference>
<dbReference type="Proteomes" id="UP001369815">
    <property type="component" value="Unassembled WGS sequence"/>
</dbReference>
<keyword evidence="5" id="KW-0496">Mitochondrion</keyword>
<evidence type="ECO:0000256" key="4">
    <source>
        <dbReference type="ARBA" id="ARBA00023015"/>
    </source>
</evidence>
<feature type="compositionally biased region" description="Basic and acidic residues" evidence="9">
    <location>
        <begin position="257"/>
        <end position="281"/>
    </location>
</feature>
<dbReference type="PANTHER" id="PTHR28184">
    <property type="entry name" value="MITOCHONDRIAL HOMOLOGOUS RECOMBINATION PROTEIN 1"/>
    <property type="match status" value="1"/>
</dbReference>
<evidence type="ECO:0000256" key="9">
    <source>
        <dbReference type="SAM" id="MobiDB-lite"/>
    </source>
</evidence>
<dbReference type="Pfam" id="PF12829">
    <property type="entry name" value="Mhr1"/>
    <property type="match status" value="1"/>
</dbReference>
<protein>
    <recommendedName>
        <fullName evidence="8">Large ribosomal subunit protein mL67</fullName>
    </recommendedName>
</protein>
<dbReference type="GO" id="GO:1990904">
    <property type="term" value="C:ribonucleoprotein complex"/>
    <property type="evidence" value="ECO:0007669"/>
    <property type="project" value="UniProtKB-KW"/>
</dbReference>
<keyword evidence="6" id="KW-0804">Transcription</keyword>
<comment type="caution">
    <text evidence="10">The sequence shown here is derived from an EMBL/GenBank/DDBJ whole genome shotgun (WGS) entry which is preliminary data.</text>
</comment>